<protein>
    <submittedName>
        <fullName evidence="2">Esterase family protein</fullName>
    </submittedName>
</protein>
<evidence type="ECO:0000313" key="3">
    <source>
        <dbReference type="Proteomes" id="UP000070700"/>
    </source>
</evidence>
<dbReference type="Proteomes" id="UP000070700">
    <property type="component" value="Unassembled WGS sequence"/>
</dbReference>
<dbReference type="KEGG" id="psco:LY89DRAFT_751010"/>
<dbReference type="PANTHER" id="PTHR37981">
    <property type="entry name" value="LIPASE 2"/>
    <property type="match status" value="1"/>
</dbReference>
<dbReference type="STRING" id="149040.A0A194X694"/>
<dbReference type="GeneID" id="28830945"/>
<dbReference type="CDD" id="cd01823">
    <property type="entry name" value="SEST_like"/>
    <property type="match status" value="1"/>
</dbReference>
<feature type="chain" id="PRO_5008267946" evidence="1">
    <location>
        <begin position="17"/>
        <end position="535"/>
    </location>
</feature>
<gene>
    <name evidence="2" type="ORF">LY89DRAFT_751010</name>
</gene>
<dbReference type="RefSeq" id="XP_018069944.1">
    <property type="nucleotide sequence ID" value="XM_018221219.1"/>
</dbReference>
<evidence type="ECO:0000256" key="1">
    <source>
        <dbReference type="SAM" id="SignalP"/>
    </source>
</evidence>
<keyword evidence="1" id="KW-0732">Signal</keyword>
<dbReference type="AlphaFoldDB" id="A0A194X694"/>
<proteinExistence type="predicted"/>
<dbReference type="Gene3D" id="3.40.50.1110">
    <property type="entry name" value="SGNH hydrolase"/>
    <property type="match status" value="1"/>
</dbReference>
<dbReference type="GO" id="GO:0016788">
    <property type="term" value="F:hydrolase activity, acting on ester bonds"/>
    <property type="evidence" value="ECO:0007669"/>
    <property type="project" value="InterPro"/>
</dbReference>
<keyword evidence="3" id="KW-1185">Reference proteome</keyword>
<dbReference type="PANTHER" id="PTHR37981:SF1">
    <property type="entry name" value="SGNH HYDROLASE-TYPE ESTERASE DOMAIN-CONTAINING PROTEIN"/>
    <property type="match status" value="1"/>
</dbReference>
<dbReference type="OrthoDB" id="3553653at2759"/>
<evidence type="ECO:0000313" key="2">
    <source>
        <dbReference type="EMBL" id="KUJ15589.1"/>
    </source>
</evidence>
<dbReference type="SUPFAM" id="SSF52266">
    <property type="entry name" value="SGNH hydrolase"/>
    <property type="match status" value="1"/>
</dbReference>
<accession>A0A194X694</accession>
<dbReference type="InterPro" id="IPR036514">
    <property type="entry name" value="SGNH_hydro_sf"/>
</dbReference>
<dbReference type="EMBL" id="KQ947418">
    <property type="protein sequence ID" value="KUJ15589.1"/>
    <property type="molecule type" value="Genomic_DNA"/>
</dbReference>
<organism evidence="2 3">
    <name type="scientific">Mollisia scopiformis</name>
    <name type="common">Conifer needle endophyte fungus</name>
    <name type="synonym">Phialocephala scopiformis</name>
    <dbReference type="NCBI Taxonomy" id="149040"/>
    <lineage>
        <taxon>Eukaryota</taxon>
        <taxon>Fungi</taxon>
        <taxon>Dikarya</taxon>
        <taxon>Ascomycota</taxon>
        <taxon>Pezizomycotina</taxon>
        <taxon>Leotiomycetes</taxon>
        <taxon>Helotiales</taxon>
        <taxon>Mollisiaceae</taxon>
        <taxon>Mollisia</taxon>
    </lineage>
</organism>
<reference evidence="2 3" key="1">
    <citation type="submission" date="2015-10" db="EMBL/GenBank/DDBJ databases">
        <title>Full genome of DAOMC 229536 Phialocephala scopiformis, a fungal endophyte of spruce producing the potent anti-insectan compound rugulosin.</title>
        <authorList>
            <consortium name="DOE Joint Genome Institute"/>
            <person name="Walker A.K."/>
            <person name="Frasz S.L."/>
            <person name="Seifert K.A."/>
            <person name="Miller J.D."/>
            <person name="Mondo S.J."/>
            <person name="Labutti K."/>
            <person name="Lipzen A."/>
            <person name="Dockter R."/>
            <person name="Kennedy M."/>
            <person name="Grigoriev I.V."/>
            <person name="Spatafora J.W."/>
        </authorList>
    </citation>
    <scope>NUCLEOTIDE SEQUENCE [LARGE SCALE GENOMIC DNA]</scope>
    <source>
        <strain evidence="2 3">CBS 120377</strain>
    </source>
</reference>
<dbReference type="GO" id="GO:0006629">
    <property type="term" value="P:lipid metabolic process"/>
    <property type="evidence" value="ECO:0007669"/>
    <property type="project" value="TreeGrafter"/>
</dbReference>
<dbReference type="InParanoid" id="A0A194X694"/>
<feature type="signal peptide" evidence="1">
    <location>
        <begin position="1"/>
        <end position="16"/>
    </location>
</feature>
<dbReference type="InterPro" id="IPR037460">
    <property type="entry name" value="SEST-like"/>
</dbReference>
<sequence>MKLLVALFLFASPLLTSPTVVSDEESYLQKRAPSFEWTSWGDSYASGVGSGNYINGRRCLRYDAAYPMWIQDDPSDLLPGTGGKLNNVVCSGAKAQEIEEYQFYTEDQASGQPNWTYYPRPGSGKPTMGTLTVGGDDIDFPRILNNCIIEGFPWPLSLGFVSRTCDEQRALSWSLICQNGNHDTPNDVLVSKIDSLIKKIVQYGRSVSGNNFRLYVTGYGQFFNDADPGCNTVTFARTANPVPDGKPHILMSTVLRQDFNLMSITLNAAIQSAVSQNSESNVKYIDIDASLGTGHRFCEPGVNEPDQDNPSLWFWHYPYGQKDESTNPTIHLTWSQNSTLWTDYLNDFWSKVDEDQLLKTVNSTMDNVTVDDTGVNSVPPSTTATILAPTSSVSPTPAPAYATGTCCFHLDEWEDCDPDTDDLYANITLVDNNKRVIYQTPPQYFTNNGLGDPINNGNGTTIQGPLPSSIAITGEHQNDYIQLVYGVLSWTSRTTSGTASCKVGGWNPRDGPFCGNDLGLVAQPAENQMDCCFPC</sequence>
<name>A0A194X694_MOLSC</name>